<feature type="domain" description="M23ase beta-sheet core" evidence="8">
    <location>
        <begin position="254"/>
        <end position="346"/>
    </location>
</feature>
<evidence type="ECO:0000256" key="5">
    <source>
        <dbReference type="ARBA" id="ARBA00022833"/>
    </source>
</evidence>
<gene>
    <name evidence="9" type="ORF">CVT23_19710</name>
</gene>
<proteinExistence type="predicted"/>
<keyword evidence="3" id="KW-0479">Metal-binding</keyword>
<keyword evidence="5" id="KW-0862">Zinc</keyword>
<dbReference type="Gene3D" id="1.10.287.1490">
    <property type="match status" value="1"/>
</dbReference>
<evidence type="ECO:0000313" key="9">
    <source>
        <dbReference type="EMBL" id="PJK27960.1"/>
    </source>
</evidence>
<name>A0A2M9FWX0_9PROT</name>
<dbReference type="Gene3D" id="2.70.70.10">
    <property type="entry name" value="Glucose Permease (Domain IIA)"/>
    <property type="match status" value="1"/>
</dbReference>
<dbReference type="EMBL" id="PHIG01000052">
    <property type="protein sequence ID" value="PJK27960.1"/>
    <property type="molecule type" value="Genomic_DNA"/>
</dbReference>
<dbReference type="Proteomes" id="UP000229498">
    <property type="component" value="Unassembled WGS sequence"/>
</dbReference>
<sequence>MRDLEAARDDRAAAAAEADALAREAEAQKAAAAKLSAELAETAGAVRGAESRLSGLEREIAALEARRAELDASLAARRNQMAASLSALTGIARVPPLAVIARPGAFDRARLSASALAGLRPALERRMAAITDDMRTLAATEARLASARSEAENALSALENDRARLAELVAARRAQAGRTRQAAESAQARAAELARKVRTLEDLVSRLGDLEPVAAPEGRRTAEAMAAFKGRLPLPAEGRVVSAFGEQRGANAGKGMAISTRPGAIVTAPHDAIVRFAGDFRSYGRLLILDFGDSYHLLVAGLSGIDVVVGQWLLAGEPVGRMAVREDGGRPELYLELRHDGLPVDPGPWLAQRQGKTSG</sequence>
<protein>
    <recommendedName>
        <fullName evidence="8">M23ase beta-sheet core domain-containing protein</fullName>
    </recommendedName>
</protein>
<dbReference type="CDD" id="cd12797">
    <property type="entry name" value="M23_peptidase"/>
    <property type="match status" value="1"/>
</dbReference>
<keyword evidence="7" id="KW-0175">Coiled coil</keyword>
<evidence type="ECO:0000256" key="2">
    <source>
        <dbReference type="ARBA" id="ARBA00022670"/>
    </source>
</evidence>
<evidence type="ECO:0000256" key="3">
    <source>
        <dbReference type="ARBA" id="ARBA00022723"/>
    </source>
</evidence>
<evidence type="ECO:0000259" key="8">
    <source>
        <dbReference type="Pfam" id="PF01551"/>
    </source>
</evidence>
<keyword evidence="10" id="KW-1185">Reference proteome</keyword>
<reference evidence="9 10" key="1">
    <citation type="submission" date="2017-11" db="EMBL/GenBank/DDBJ databases">
        <title>Draft genome sequence of Rhizobiales bacterium SY3-13.</title>
        <authorList>
            <person name="Sun C."/>
        </authorList>
    </citation>
    <scope>NUCLEOTIDE SEQUENCE [LARGE SCALE GENOMIC DNA]</scope>
    <source>
        <strain evidence="9 10">SY3-13</strain>
    </source>
</reference>
<keyword evidence="2" id="KW-0645">Protease</keyword>
<keyword evidence="4" id="KW-0378">Hydrolase</keyword>
<evidence type="ECO:0000256" key="1">
    <source>
        <dbReference type="ARBA" id="ARBA00001947"/>
    </source>
</evidence>
<dbReference type="Pfam" id="PF01551">
    <property type="entry name" value="Peptidase_M23"/>
    <property type="match status" value="1"/>
</dbReference>
<evidence type="ECO:0000313" key="10">
    <source>
        <dbReference type="Proteomes" id="UP000229498"/>
    </source>
</evidence>
<dbReference type="GO" id="GO:0004222">
    <property type="term" value="F:metalloendopeptidase activity"/>
    <property type="evidence" value="ECO:0007669"/>
    <property type="project" value="TreeGrafter"/>
</dbReference>
<dbReference type="InterPro" id="IPR011055">
    <property type="entry name" value="Dup_hybrid_motif"/>
</dbReference>
<dbReference type="InterPro" id="IPR016047">
    <property type="entry name" value="M23ase_b-sheet_dom"/>
</dbReference>
<evidence type="ECO:0000256" key="4">
    <source>
        <dbReference type="ARBA" id="ARBA00022801"/>
    </source>
</evidence>
<dbReference type="AlphaFoldDB" id="A0A2M9FWX0"/>
<dbReference type="InterPro" id="IPR050570">
    <property type="entry name" value="Cell_wall_metabolism_enzyme"/>
</dbReference>
<accession>A0A2M9FWX0</accession>
<dbReference type="PANTHER" id="PTHR21666:SF288">
    <property type="entry name" value="CELL DIVISION PROTEIN YTFB"/>
    <property type="match status" value="1"/>
</dbReference>
<evidence type="ECO:0000256" key="6">
    <source>
        <dbReference type="ARBA" id="ARBA00023049"/>
    </source>
</evidence>
<dbReference type="GO" id="GO:0006508">
    <property type="term" value="P:proteolysis"/>
    <property type="evidence" value="ECO:0007669"/>
    <property type="project" value="UniProtKB-KW"/>
</dbReference>
<dbReference type="SUPFAM" id="SSF51261">
    <property type="entry name" value="Duplicated hybrid motif"/>
    <property type="match status" value="1"/>
</dbReference>
<organism evidence="9 10">
    <name type="scientific">Minwuia thermotolerans</name>
    <dbReference type="NCBI Taxonomy" id="2056226"/>
    <lineage>
        <taxon>Bacteria</taxon>
        <taxon>Pseudomonadati</taxon>
        <taxon>Pseudomonadota</taxon>
        <taxon>Alphaproteobacteria</taxon>
        <taxon>Minwuiales</taxon>
        <taxon>Minwuiaceae</taxon>
        <taxon>Minwuia</taxon>
    </lineage>
</organism>
<feature type="coiled-coil region" evidence="7">
    <location>
        <begin position="137"/>
        <end position="203"/>
    </location>
</feature>
<dbReference type="GO" id="GO:0046872">
    <property type="term" value="F:metal ion binding"/>
    <property type="evidence" value="ECO:0007669"/>
    <property type="project" value="UniProtKB-KW"/>
</dbReference>
<comment type="cofactor">
    <cofactor evidence="1">
        <name>Zn(2+)</name>
        <dbReference type="ChEBI" id="CHEBI:29105"/>
    </cofactor>
</comment>
<evidence type="ECO:0000256" key="7">
    <source>
        <dbReference type="SAM" id="Coils"/>
    </source>
</evidence>
<dbReference type="PANTHER" id="PTHR21666">
    <property type="entry name" value="PEPTIDASE-RELATED"/>
    <property type="match status" value="1"/>
</dbReference>
<feature type="coiled-coil region" evidence="7">
    <location>
        <begin position="4"/>
        <end position="80"/>
    </location>
</feature>
<keyword evidence="6" id="KW-0482">Metalloprotease</keyword>
<comment type="caution">
    <text evidence="9">The sequence shown here is derived from an EMBL/GenBank/DDBJ whole genome shotgun (WGS) entry which is preliminary data.</text>
</comment>